<evidence type="ECO:0000256" key="1">
    <source>
        <dbReference type="ARBA" id="ARBA00022737"/>
    </source>
</evidence>
<dbReference type="GO" id="GO:0072380">
    <property type="term" value="C:TRC complex"/>
    <property type="evidence" value="ECO:0007669"/>
    <property type="project" value="TreeGrafter"/>
</dbReference>
<dbReference type="GO" id="GO:0006620">
    <property type="term" value="P:post-translational protein targeting to endoplasmic reticulum membrane"/>
    <property type="evidence" value="ECO:0007669"/>
    <property type="project" value="TreeGrafter"/>
</dbReference>
<protein>
    <submittedName>
        <fullName evidence="4">Uncharacterized protein</fullName>
    </submittedName>
</protein>
<dbReference type="Gene3D" id="1.25.40.10">
    <property type="entry name" value="Tetratricopeptide repeat domain"/>
    <property type="match status" value="1"/>
</dbReference>
<name>A0A067MV01_BOTB1</name>
<dbReference type="SMART" id="SM00028">
    <property type="entry name" value="TPR"/>
    <property type="match status" value="2"/>
</dbReference>
<dbReference type="InterPro" id="IPR011990">
    <property type="entry name" value="TPR-like_helical_dom_sf"/>
</dbReference>
<dbReference type="GO" id="GO:0016020">
    <property type="term" value="C:membrane"/>
    <property type="evidence" value="ECO:0007669"/>
    <property type="project" value="TreeGrafter"/>
</dbReference>
<reference evidence="5" key="1">
    <citation type="journal article" date="2014" name="Proc. Natl. Acad. Sci. U.S.A.">
        <title>Extensive sampling of basidiomycete genomes demonstrates inadequacy of the white-rot/brown-rot paradigm for wood decay fungi.</title>
        <authorList>
            <person name="Riley R."/>
            <person name="Salamov A.A."/>
            <person name="Brown D.W."/>
            <person name="Nagy L.G."/>
            <person name="Floudas D."/>
            <person name="Held B.W."/>
            <person name="Levasseur A."/>
            <person name="Lombard V."/>
            <person name="Morin E."/>
            <person name="Otillar R."/>
            <person name="Lindquist E.A."/>
            <person name="Sun H."/>
            <person name="LaButti K.M."/>
            <person name="Schmutz J."/>
            <person name="Jabbour D."/>
            <person name="Luo H."/>
            <person name="Baker S.E."/>
            <person name="Pisabarro A.G."/>
            <person name="Walton J.D."/>
            <person name="Blanchette R.A."/>
            <person name="Henrissat B."/>
            <person name="Martin F."/>
            <person name="Cullen D."/>
            <person name="Hibbett D.S."/>
            <person name="Grigoriev I.V."/>
        </authorList>
    </citation>
    <scope>NUCLEOTIDE SEQUENCE [LARGE SCALE GENOMIC DNA]</scope>
    <source>
        <strain evidence="5">FD-172 SS1</strain>
    </source>
</reference>
<keyword evidence="5" id="KW-1185">Reference proteome</keyword>
<dbReference type="PANTHER" id="PTHR45831">
    <property type="entry name" value="LD24721P"/>
    <property type="match status" value="1"/>
</dbReference>
<feature type="repeat" description="TPR" evidence="3">
    <location>
        <begin position="15"/>
        <end position="48"/>
    </location>
</feature>
<dbReference type="EMBL" id="KL198021">
    <property type="protein sequence ID" value="KDQ18535.1"/>
    <property type="molecule type" value="Genomic_DNA"/>
</dbReference>
<keyword evidence="1" id="KW-0677">Repeat</keyword>
<dbReference type="OrthoDB" id="2423701at2759"/>
<dbReference type="PANTHER" id="PTHR45831:SF2">
    <property type="entry name" value="LD24721P"/>
    <property type="match status" value="1"/>
</dbReference>
<accession>A0A067MV01</accession>
<organism evidence="4 5">
    <name type="scientific">Botryobasidium botryosum (strain FD-172 SS1)</name>
    <dbReference type="NCBI Taxonomy" id="930990"/>
    <lineage>
        <taxon>Eukaryota</taxon>
        <taxon>Fungi</taxon>
        <taxon>Dikarya</taxon>
        <taxon>Basidiomycota</taxon>
        <taxon>Agaricomycotina</taxon>
        <taxon>Agaricomycetes</taxon>
        <taxon>Cantharellales</taxon>
        <taxon>Botryobasidiaceae</taxon>
        <taxon>Botryobasidium</taxon>
    </lineage>
</organism>
<dbReference type="HOGENOM" id="CLU_006713_0_0_1"/>
<dbReference type="InterPro" id="IPR019734">
    <property type="entry name" value="TPR_rpt"/>
</dbReference>
<dbReference type="STRING" id="930990.A0A067MV01"/>
<dbReference type="SUPFAM" id="SSF48452">
    <property type="entry name" value="TPR-like"/>
    <property type="match status" value="1"/>
</dbReference>
<dbReference type="GO" id="GO:0060090">
    <property type="term" value="F:molecular adaptor activity"/>
    <property type="evidence" value="ECO:0007669"/>
    <property type="project" value="TreeGrafter"/>
</dbReference>
<dbReference type="Proteomes" id="UP000027195">
    <property type="component" value="Unassembled WGS sequence"/>
</dbReference>
<proteinExistence type="predicted"/>
<evidence type="ECO:0000313" key="5">
    <source>
        <dbReference type="Proteomes" id="UP000027195"/>
    </source>
</evidence>
<evidence type="ECO:0000256" key="2">
    <source>
        <dbReference type="ARBA" id="ARBA00022803"/>
    </source>
</evidence>
<dbReference type="PROSITE" id="PS50005">
    <property type="entry name" value="TPR"/>
    <property type="match status" value="1"/>
</dbReference>
<gene>
    <name evidence="4" type="ORF">BOTBODRAFT_185105</name>
</gene>
<keyword evidence="2 3" id="KW-0802">TPR repeat</keyword>
<dbReference type="InterPro" id="IPR047150">
    <property type="entry name" value="SGT"/>
</dbReference>
<dbReference type="AlphaFoldDB" id="A0A067MV01"/>
<sequence>MASSSKSQLEVKAKAGALKAKGNEKYKALKYDEAIRLYKAAAALQPTEPVYLSNLSAAQLEAGQYAAAFDSCNQGLSLISTTDPGGTALRAKLIVRRAKLGRFLHAVDPTYFDRAVAACDELENGEFQRAALHRARIAQGTEELANFRIASLPRYRQPRKPVLEHYGVGHDEANSIFRVQNDDDEKPADGDSHPNEKRFHMCIPRDGKPFDFSAMFVGIGDARHLLVSLADIGVDLKNLGNKDPAQLVKVHFCLIDVHPTALARDLIVHMALDELSKIPSSVRADDPRAKDLFLMLHYVYWGTTMPPAANAILEEQLSGLYSSVKQAAKKGEALERDWLYVDHKTAESVVPKLKFWIKKGKTATTFRDILPSKIESDPGPLPGHRPPTGDSTYIADARAKKRQDDLDGIANARKHMLEDPVKRATYTKQAQERGLSLEDYIDRLTQITPEELARMENAPNSFMEREAFDILKVMVPPAHAKEPKALEKVFKVIRAGRSIPRKEMLEAAHRAISERWIPNYTLLDELWMNMCHVENCHCPFEGVKSMLPDYLGYKCPAEVQDCIYRFSAVFFGLVADGMERLRARKSGGLKIEVMRADGYAAMDGIRMRTLSRDETFPVLFDRIHASNVPDYIGGYLANFTSAIPLLKPHPAAYFTSCSLLNSNVWEGKLMAEFSKSLDSALWTYAAVTLAETPAAYGAQICCVPSYAGCYHTFCRLETPPSRLSRPHLLTFLYTVFIRMVLPVRYKSYNDALSIREVQNAQAFFRVLETVKRLGYQTHLLAEVVESILENRVTNGFAPHDAVPIPLETRHNSPCVVCTTPFLAEFEVAAAMWEPRLFPICSTALPALDSIVRYAVKMDLGMEHMNYTMPPTHFVMALGFALPKDLDGGILDPRKRLVGTRNCGTSLQIVSTFDFDPDKGVVTFLLARSRAENFIKLGYELTMINMVFWRVHGWKVKCSEMEVVGDVDRWDKDVALRQPKHRELSAKEESEFLDDMMRSDVSRSKGRPDWADS</sequence>
<evidence type="ECO:0000313" key="4">
    <source>
        <dbReference type="EMBL" id="KDQ18535.1"/>
    </source>
</evidence>
<evidence type="ECO:0000256" key="3">
    <source>
        <dbReference type="PROSITE-ProRule" id="PRU00339"/>
    </source>
</evidence>
<dbReference type="InParanoid" id="A0A067MV01"/>